<organism evidence="2 3">
    <name type="scientific">Lagenidium giganteum</name>
    <dbReference type="NCBI Taxonomy" id="4803"/>
    <lineage>
        <taxon>Eukaryota</taxon>
        <taxon>Sar</taxon>
        <taxon>Stramenopiles</taxon>
        <taxon>Oomycota</taxon>
        <taxon>Peronosporomycetes</taxon>
        <taxon>Pythiales</taxon>
        <taxon>Pythiaceae</taxon>
    </lineage>
</organism>
<feature type="region of interest" description="Disordered" evidence="1">
    <location>
        <begin position="701"/>
        <end position="720"/>
    </location>
</feature>
<evidence type="ECO:0000313" key="2">
    <source>
        <dbReference type="EMBL" id="DAZ98826.1"/>
    </source>
</evidence>
<gene>
    <name evidence="2" type="ORF">N0F65_000982</name>
</gene>
<dbReference type="AlphaFoldDB" id="A0AAV2Z000"/>
<evidence type="ECO:0000256" key="1">
    <source>
        <dbReference type="SAM" id="MobiDB-lite"/>
    </source>
</evidence>
<feature type="compositionally biased region" description="Polar residues" evidence="1">
    <location>
        <begin position="359"/>
        <end position="384"/>
    </location>
</feature>
<sequence length="1116" mass="121061">MANKEIFDDLNLVFRLNKHIEAIAGSQEASNALLEHQTSFKVLAELSSITTPDPRADAQFEHQTAPFLASIQSELPFHLQGDLEFNEASVVAKRRALRQAEAVRAKIAFLWDVAQSKKRPELALMTTATTGGKQPRGAAPWIGEEEYTELMLLVFKVLREDFDMLLAQRQIRCDWEVDCHHSEALTFEQFFSAIFELVDIWTCDVLEATYVRFLELLIRRITVRVVVFLDDRQLKLALSDNFDDAVVVKAIPLKTIKHFAPIAKVLEPSGLKTVGELAAADPRVVEAQRKDYMRRHSVTHPKLGRELTHLLTMFNTIQAEFNNTKYRFENMVLRREPRNSVVAAELPAAIKERADGGDTSRTGSANLSAASTGGRTSPDNNKSAMNAAEWARRATVAAGSGAQPGGAHVSFQTPPSLSPTRRGVGRISTIRDLSVADTGIINALRTTFLIDKGIALQKTNDITAVRRELQKFGIAQAASLGETEAQAKYDELYGMFVLRDGENLKALAENVLGQIRLELAAHGIDVDDTDAEEAYDDFYGSIIEGSGAGLVQEAKDFMNNTLKNHSLSEYTKDDYHAFKSVDAVQTIGTEAGDEAFMALLSQDDDEDEDEDSDNASANNSGKSSSLERHASDRFKGDLREPAISEAAAAAAAKAAAIAAEQEAAIATAAAVAEAEKQAAERAAKELADAQAAANARAQAQAQAQAEAEAEARAQAEAEAEAARREELARLYDEEQAAAATDAETQNVESAADASSIDTKDDAEKSTDPTQDNNNNVLNAPTNQDHDTEDDANRAAGISMLRSAKSQLRLNLEAARLRGLMMEADNSNAQGIQGVDFEYENDDVETTTEEPKVAVEEKPVALAPKIPQIVIGGTAHGLTAPIAARYMQLLGLGKIVSTRDEAELVSLLQSDIGRAETDLVCFDVGAELHVAVAKTCMLQDLIGRRVIIFGGDPHDVGRTHTVAQACLDAGAIHFAMAPLNYPQLRAVITKYLEESSQPYILRQRKQSSFRGGAAFRAVSSSIGAANMLTLHDDQRKPSSPVAYANRGSMAKKKSSMLPVTLPAVVSKDLADFVPLKALDEIKAAETTTAPMTPTAPRSLKSYKKSPRLSAALNKLIR</sequence>
<reference evidence="2" key="2">
    <citation type="journal article" date="2023" name="Microbiol Resour">
        <title>Decontamination and Annotation of the Draft Genome Sequence of the Oomycete Lagenidium giganteum ARSEF 373.</title>
        <authorList>
            <person name="Morgan W.R."/>
            <person name="Tartar A."/>
        </authorList>
    </citation>
    <scope>NUCLEOTIDE SEQUENCE</scope>
    <source>
        <strain evidence="2">ARSEF 373</strain>
    </source>
</reference>
<reference evidence="2" key="1">
    <citation type="submission" date="2022-11" db="EMBL/GenBank/DDBJ databases">
        <authorList>
            <person name="Morgan W.R."/>
            <person name="Tartar A."/>
        </authorList>
    </citation>
    <scope>NUCLEOTIDE SEQUENCE</scope>
    <source>
        <strain evidence="2">ARSEF 373</strain>
    </source>
</reference>
<feature type="compositionally biased region" description="Polar residues" evidence="1">
    <location>
        <begin position="410"/>
        <end position="419"/>
    </location>
</feature>
<feature type="region of interest" description="Disordered" evidence="1">
    <location>
        <begin position="735"/>
        <end position="789"/>
    </location>
</feature>
<keyword evidence="3" id="KW-1185">Reference proteome</keyword>
<feature type="region of interest" description="Disordered" evidence="1">
    <location>
        <begin position="352"/>
        <end position="423"/>
    </location>
</feature>
<feature type="compositionally biased region" description="Acidic residues" evidence="1">
    <location>
        <begin position="603"/>
        <end position="613"/>
    </location>
</feature>
<feature type="compositionally biased region" description="Low complexity" evidence="1">
    <location>
        <begin position="614"/>
        <end position="624"/>
    </location>
</feature>
<dbReference type="EMBL" id="DAKRPA010000096">
    <property type="protein sequence ID" value="DAZ98826.1"/>
    <property type="molecule type" value="Genomic_DNA"/>
</dbReference>
<proteinExistence type="predicted"/>
<feature type="compositionally biased region" description="Basic and acidic residues" evidence="1">
    <location>
        <begin position="709"/>
        <end position="720"/>
    </location>
</feature>
<evidence type="ECO:0000313" key="3">
    <source>
        <dbReference type="Proteomes" id="UP001146120"/>
    </source>
</evidence>
<feature type="compositionally biased region" description="Low complexity" evidence="1">
    <location>
        <begin position="736"/>
        <end position="745"/>
    </location>
</feature>
<protein>
    <submittedName>
        <fullName evidence="2">Uncharacterized protein</fullName>
    </submittedName>
</protein>
<feature type="region of interest" description="Disordered" evidence="1">
    <location>
        <begin position="603"/>
        <end position="630"/>
    </location>
</feature>
<dbReference type="Proteomes" id="UP001146120">
    <property type="component" value="Unassembled WGS sequence"/>
</dbReference>
<feature type="compositionally biased region" description="Basic and acidic residues" evidence="1">
    <location>
        <begin position="757"/>
        <end position="766"/>
    </location>
</feature>
<feature type="compositionally biased region" description="Low complexity" evidence="1">
    <location>
        <begin position="387"/>
        <end position="398"/>
    </location>
</feature>
<feature type="compositionally biased region" description="Polar residues" evidence="1">
    <location>
        <begin position="767"/>
        <end position="782"/>
    </location>
</feature>
<name>A0AAV2Z000_9STRA</name>
<comment type="caution">
    <text evidence="2">The sequence shown here is derived from an EMBL/GenBank/DDBJ whole genome shotgun (WGS) entry which is preliminary data.</text>
</comment>
<accession>A0AAV2Z000</accession>